<protein>
    <submittedName>
        <fullName evidence="1 3">Uncharacterized protein</fullName>
    </submittedName>
</protein>
<keyword evidence="2" id="KW-1185">Reference proteome</keyword>
<evidence type="ECO:0000313" key="1">
    <source>
        <dbReference type="EMBL" id="VDD75249.1"/>
    </source>
</evidence>
<gene>
    <name evidence="1" type="ORF">MCOS_LOCUS1252</name>
</gene>
<dbReference type="Proteomes" id="UP000267029">
    <property type="component" value="Unassembled WGS sequence"/>
</dbReference>
<proteinExistence type="predicted"/>
<evidence type="ECO:0000313" key="2">
    <source>
        <dbReference type="Proteomes" id="UP000267029"/>
    </source>
</evidence>
<evidence type="ECO:0000313" key="3">
    <source>
        <dbReference type="WBParaSite" id="MCU_005629-RA"/>
    </source>
</evidence>
<organism evidence="1 2">
    <name type="scientific">Mesocestoides corti</name>
    <name type="common">Flatworm</name>
    <dbReference type="NCBI Taxonomy" id="53468"/>
    <lineage>
        <taxon>Eukaryota</taxon>
        <taxon>Metazoa</taxon>
        <taxon>Spiralia</taxon>
        <taxon>Lophotrochozoa</taxon>
        <taxon>Platyhelminthes</taxon>
        <taxon>Cestoda</taxon>
        <taxon>Eucestoda</taxon>
        <taxon>Cyclophyllidea</taxon>
        <taxon>Mesocestoididae</taxon>
        <taxon>Mesocestoides</taxon>
    </lineage>
</organism>
<name>A0A0R3U3S7_MESCO</name>
<dbReference type="OrthoDB" id="6220316at2759"/>
<dbReference type="WBParaSite" id="MCU_005629-RA">
    <property type="protein sequence ID" value="MCU_005629-RA"/>
    <property type="gene ID" value="MCU_005629"/>
</dbReference>
<dbReference type="AlphaFoldDB" id="A0A0R3U3S7"/>
<sequence>MPVNSRTRLPSLMFTSLEIRPLVKKDNKANITPLNPPVESKLNLPYKYKTAPHLTTLSEEERLEIERVFPLLYPHDEWARIKWGNYMLPTSPTEIHTTPLSHVYYSDPLPGRLPPIIYK</sequence>
<reference evidence="3" key="2">
    <citation type="submission" date="2019-11" db="UniProtKB">
        <authorList>
            <consortium name="WormBaseParasite"/>
        </authorList>
    </citation>
    <scope>IDENTIFICATION</scope>
</reference>
<accession>A0A0R3U3S7</accession>
<dbReference type="EMBL" id="UXSR01000145">
    <property type="protein sequence ID" value="VDD75249.1"/>
    <property type="molecule type" value="Genomic_DNA"/>
</dbReference>
<reference evidence="1 2" key="1">
    <citation type="submission" date="2018-10" db="EMBL/GenBank/DDBJ databases">
        <authorList>
            <consortium name="Pathogen Informatics"/>
        </authorList>
    </citation>
    <scope>NUCLEOTIDE SEQUENCE [LARGE SCALE GENOMIC DNA]</scope>
</reference>